<sequence>MLLAGYDWVMDILVAGGHGQIALRLLKLLAADGHTARGLIRKPEQAADLTAVGAVPVIGDLENDPSLAPYVKGSDAVVFAAGAGPGSGPARKRTVDLGGAIKLADAAMSEGVTRYVMVSSIGAQDPSSAGPTMQPYLEAKAEADAYVIGSGLDCTIVRPGSLTDDPGTGLVTVTRDLGNRGPVPRDDVAAVLAACLVTPTTIGVTFELFAGDTPIPEALKL</sequence>
<evidence type="ECO:0000259" key="1">
    <source>
        <dbReference type="Pfam" id="PF13460"/>
    </source>
</evidence>
<comment type="caution">
    <text evidence="2">The sequence shown here is derived from an EMBL/GenBank/DDBJ whole genome shotgun (WGS) entry which is preliminary data.</text>
</comment>
<dbReference type="Gene3D" id="3.40.50.720">
    <property type="entry name" value="NAD(P)-binding Rossmann-like Domain"/>
    <property type="match status" value="1"/>
</dbReference>
<reference evidence="2 3" key="1">
    <citation type="submission" date="2021-01" db="EMBL/GenBank/DDBJ databases">
        <title>Whole genome shotgun sequence of Actinoplanes durhamensis NBRC 14914.</title>
        <authorList>
            <person name="Komaki H."/>
            <person name="Tamura T."/>
        </authorList>
    </citation>
    <scope>NUCLEOTIDE SEQUENCE [LARGE SCALE GENOMIC DNA]</scope>
    <source>
        <strain evidence="2 3">NBRC 14914</strain>
    </source>
</reference>
<dbReference type="PANTHER" id="PTHR15020:SF50">
    <property type="entry name" value="UPF0659 PROTEIN YMR090W"/>
    <property type="match status" value="1"/>
</dbReference>
<dbReference type="PANTHER" id="PTHR15020">
    <property type="entry name" value="FLAVIN REDUCTASE-RELATED"/>
    <property type="match status" value="1"/>
</dbReference>
<gene>
    <name evidence="2" type="ORF">Adu01nite_51450</name>
</gene>
<dbReference type="InterPro" id="IPR016040">
    <property type="entry name" value="NAD(P)-bd_dom"/>
</dbReference>
<dbReference type="InterPro" id="IPR036291">
    <property type="entry name" value="NAD(P)-bd_dom_sf"/>
</dbReference>
<name>A0ABQ3Z1V4_9ACTN</name>
<accession>A0ABQ3Z1V4</accession>
<keyword evidence="3" id="KW-1185">Reference proteome</keyword>
<dbReference type="Proteomes" id="UP000637628">
    <property type="component" value="Unassembled WGS sequence"/>
</dbReference>
<proteinExistence type="predicted"/>
<evidence type="ECO:0000313" key="2">
    <source>
        <dbReference type="EMBL" id="GIE03795.1"/>
    </source>
</evidence>
<dbReference type="Pfam" id="PF13460">
    <property type="entry name" value="NAD_binding_10"/>
    <property type="match status" value="1"/>
</dbReference>
<dbReference type="CDD" id="cd05243">
    <property type="entry name" value="SDR_a5"/>
    <property type="match status" value="1"/>
</dbReference>
<feature type="domain" description="NAD(P)-binding" evidence="1">
    <location>
        <begin position="16"/>
        <end position="198"/>
    </location>
</feature>
<organism evidence="2 3">
    <name type="scientific">Paractinoplanes durhamensis</name>
    <dbReference type="NCBI Taxonomy" id="113563"/>
    <lineage>
        <taxon>Bacteria</taxon>
        <taxon>Bacillati</taxon>
        <taxon>Actinomycetota</taxon>
        <taxon>Actinomycetes</taxon>
        <taxon>Micromonosporales</taxon>
        <taxon>Micromonosporaceae</taxon>
        <taxon>Paractinoplanes</taxon>
    </lineage>
</organism>
<dbReference type="EMBL" id="BOML01000040">
    <property type="protein sequence ID" value="GIE03795.1"/>
    <property type="molecule type" value="Genomic_DNA"/>
</dbReference>
<protein>
    <submittedName>
        <fullName evidence="2">NAD-dependent dehydratase</fullName>
    </submittedName>
</protein>
<evidence type="ECO:0000313" key="3">
    <source>
        <dbReference type="Proteomes" id="UP000637628"/>
    </source>
</evidence>
<dbReference type="SUPFAM" id="SSF51735">
    <property type="entry name" value="NAD(P)-binding Rossmann-fold domains"/>
    <property type="match status" value="1"/>
</dbReference>